<gene>
    <name evidence="1" type="ORF">B0681_07860</name>
</gene>
<organism evidence="1 2">
    <name type="scientific">Moraxella porci DSM 25326</name>
    <dbReference type="NCBI Taxonomy" id="573983"/>
    <lineage>
        <taxon>Bacteria</taxon>
        <taxon>Pseudomonadati</taxon>
        <taxon>Pseudomonadota</taxon>
        <taxon>Gammaproteobacteria</taxon>
        <taxon>Moraxellales</taxon>
        <taxon>Moraxellaceae</taxon>
        <taxon>Moraxella</taxon>
    </lineage>
</organism>
<protein>
    <submittedName>
        <fullName evidence="1">Uncharacterized protein</fullName>
    </submittedName>
</protein>
<proteinExistence type="predicted"/>
<evidence type="ECO:0000313" key="2">
    <source>
        <dbReference type="Proteomes" id="UP000190683"/>
    </source>
</evidence>
<accession>A0A1T0CNH2</accession>
<comment type="caution">
    <text evidence="1">The sequence shown here is derived from an EMBL/GenBank/DDBJ whole genome shotgun (WGS) entry which is preliminary data.</text>
</comment>
<dbReference type="RefSeq" id="WP_078318190.1">
    <property type="nucleotide sequence ID" value="NZ_MUYV01000011.1"/>
</dbReference>
<dbReference type="EMBL" id="MUYV01000011">
    <property type="protein sequence ID" value="OOS23874.1"/>
    <property type="molecule type" value="Genomic_DNA"/>
</dbReference>
<name>A0A1T0CNH2_9GAMM</name>
<sequence>MSQFFGQKTDKPTLSRCLRLATKLHFGFGWRIVAQLLAVVQKHNKEQAKIIATVRTNKDKIDKAGGKPQT</sequence>
<evidence type="ECO:0000313" key="1">
    <source>
        <dbReference type="EMBL" id="OOS23874.1"/>
    </source>
</evidence>
<dbReference type="AlphaFoldDB" id="A0A1T0CNH2"/>
<keyword evidence="2" id="KW-1185">Reference proteome</keyword>
<dbReference type="STRING" id="573983.B0681_07860"/>
<reference evidence="1 2" key="1">
    <citation type="submission" date="2017-02" db="EMBL/GenBank/DDBJ databases">
        <title>Draft genome sequence of Moraxella porci CCUG 54912T type strain.</title>
        <authorList>
            <person name="Salva-Serra F."/>
            <person name="Engstrom-Jakobsson H."/>
            <person name="Thorell K."/>
            <person name="Jaen-Luchoro D."/>
            <person name="Gonzales-Siles L."/>
            <person name="Karlsson R."/>
            <person name="Yazdan S."/>
            <person name="Boulund F."/>
            <person name="Johnning A."/>
            <person name="Engstrand L."/>
            <person name="Kristiansson E."/>
            <person name="Moore E."/>
        </authorList>
    </citation>
    <scope>NUCLEOTIDE SEQUENCE [LARGE SCALE GENOMIC DNA]</scope>
    <source>
        <strain evidence="1 2">CCUG 54912</strain>
    </source>
</reference>
<dbReference type="Proteomes" id="UP000190683">
    <property type="component" value="Unassembled WGS sequence"/>
</dbReference>